<dbReference type="Pfam" id="PF11738">
    <property type="entry name" value="DUF3298"/>
    <property type="match status" value="1"/>
</dbReference>
<sequence>MSKVVSGWLIVCLISLISFASGVDAASTKVKTSVHYFLGQQYVQISGENKKVVSDINRILKADAQLLAWANMEYKKSGEHTSFRSKANTKYNKNGKLSIVNTIYLNSEGGQTISASTFNFDLRTGERLELDDVIKTESQKLNLIEAVTSQLVKRESKGDPIFTDHIEFYLTQSNHSFYYYDQGIVIRFNPGEVGPHSEGFVDAKVDYTTINKKRNGPPSPAPTIPGYTYVTKSHIENEFTGFDYGNIYELANGQTWKQVGYVFYYNPSWPEVIIYQKGSKYYLKAEYIDELVEVELVGTD</sequence>
<evidence type="ECO:0000313" key="3">
    <source>
        <dbReference type="EMBL" id="MBP1892061.1"/>
    </source>
</evidence>
<dbReference type="Proteomes" id="UP000706926">
    <property type="component" value="Unassembled WGS sequence"/>
</dbReference>
<evidence type="ECO:0000259" key="2">
    <source>
        <dbReference type="Pfam" id="PF11738"/>
    </source>
</evidence>
<accession>A0ABS4F744</accession>
<dbReference type="GeneID" id="95403170"/>
<organism evidence="3 4">
    <name type="scientific">Paenibacillus lactis</name>
    <dbReference type="NCBI Taxonomy" id="228574"/>
    <lineage>
        <taxon>Bacteria</taxon>
        <taxon>Bacillati</taxon>
        <taxon>Bacillota</taxon>
        <taxon>Bacilli</taxon>
        <taxon>Bacillales</taxon>
        <taxon>Paenibacillaceae</taxon>
        <taxon>Paenibacillus</taxon>
    </lineage>
</organism>
<dbReference type="EMBL" id="JAGGKI010000002">
    <property type="protein sequence ID" value="MBP1892061.1"/>
    <property type="molecule type" value="Genomic_DNA"/>
</dbReference>
<keyword evidence="1" id="KW-0732">Signal</keyword>
<feature type="signal peptide" evidence="1">
    <location>
        <begin position="1"/>
        <end position="20"/>
    </location>
</feature>
<dbReference type="RefSeq" id="WP_210094345.1">
    <property type="nucleotide sequence ID" value="NZ_CP139098.1"/>
</dbReference>
<name>A0ABS4F744_9BACL</name>
<dbReference type="InterPro" id="IPR037126">
    <property type="entry name" value="PdaC/RsiV-like_sf"/>
</dbReference>
<reference evidence="3 4" key="1">
    <citation type="submission" date="2021-03" db="EMBL/GenBank/DDBJ databases">
        <title>Genomic Encyclopedia of Type Strains, Phase IV (KMG-IV): sequencing the most valuable type-strain genomes for metagenomic binning, comparative biology and taxonomic classification.</title>
        <authorList>
            <person name="Goeker M."/>
        </authorList>
    </citation>
    <scope>NUCLEOTIDE SEQUENCE [LARGE SCALE GENOMIC DNA]</scope>
    <source>
        <strain evidence="3 4">DSM 15596</strain>
    </source>
</reference>
<evidence type="ECO:0000313" key="4">
    <source>
        <dbReference type="Proteomes" id="UP000706926"/>
    </source>
</evidence>
<dbReference type="Gene3D" id="3.90.640.20">
    <property type="entry name" value="Heat-shock cognate protein, ATPase"/>
    <property type="match status" value="1"/>
</dbReference>
<comment type="caution">
    <text evidence="3">The sequence shown here is derived from an EMBL/GenBank/DDBJ whole genome shotgun (WGS) entry which is preliminary data.</text>
</comment>
<feature type="domain" description="DUF3298" evidence="2">
    <location>
        <begin position="132"/>
        <end position="207"/>
    </location>
</feature>
<feature type="chain" id="PRO_5045795635" description="DUF3298 domain-containing protein" evidence="1">
    <location>
        <begin position="21"/>
        <end position="300"/>
    </location>
</feature>
<gene>
    <name evidence="3" type="ORF">J2Z18_001133</name>
</gene>
<protein>
    <recommendedName>
        <fullName evidence="2">DUF3298 domain-containing protein</fullName>
    </recommendedName>
</protein>
<evidence type="ECO:0000256" key="1">
    <source>
        <dbReference type="SAM" id="SignalP"/>
    </source>
</evidence>
<proteinExistence type="predicted"/>
<keyword evidence="4" id="KW-1185">Reference proteome</keyword>
<dbReference type="Gene3D" id="3.30.565.40">
    <property type="entry name" value="Fervidobacterium nodosum Rt17-B1 like"/>
    <property type="match status" value="1"/>
</dbReference>
<dbReference type="InterPro" id="IPR021729">
    <property type="entry name" value="DUF3298"/>
</dbReference>